<evidence type="ECO:0000313" key="5">
    <source>
        <dbReference type="Proteomes" id="UP000824065"/>
    </source>
</evidence>
<dbReference type="InterPro" id="IPR050922">
    <property type="entry name" value="LytR/CpsA/Psr_CW_biosynth"/>
</dbReference>
<evidence type="ECO:0000313" key="4">
    <source>
        <dbReference type="EMBL" id="HIZ58067.1"/>
    </source>
</evidence>
<gene>
    <name evidence="4" type="ORF">H9725_05760</name>
</gene>
<dbReference type="InterPro" id="IPR004474">
    <property type="entry name" value="LytR_CpsA_psr"/>
</dbReference>
<proteinExistence type="inferred from homology"/>
<evidence type="ECO:0000256" key="1">
    <source>
        <dbReference type="ARBA" id="ARBA00006068"/>
    </source>
</evidence>
<evidence type="ECO:0000259" key="3">
    <source>
        <dbReference type="Pfam" id="PF03816"/>
    </source>
</evidence>
<dbReference type="Pfam" id="PF03816">
    <property type="entry name" value="LytR_cpsA_psr"/>
    <property type="match status" value="1"/>
</dbReference>
<feature type="domain" description="Cell envelope-related transcriptional attenuator" evidence="3">
    <location>
        <begin position="105"/>
        <end position="261"/>
    </location>
</feature>
<dbReference type="PANTHER" id="PTHR33392">
    <property type="entry name" value="POLYISOPRENYL-TEICHOIC ACID--PEPTIDOGLYCAN TEICHOIC ACID TRANSFERASE TAGU"/>
    <property type="match status" value="1"/>
</dbReference>
<comment type="caution">
    <text evidence="4">The sequence shown here is derived from an EMBL/GenBank/DDBJ whole genome shotgun (WGS) entry which is preliminary data.</text>
</comment>
<organism evidence="4 5">
    <name type="scientific">Candidatus Faecalibacterium gallistercoris</name>
    <dbReference type="NCBI Taxonomy" id="2838579"/>
    <lineage>
        <taxon>Bacteria</taxon>
        <taxon>Bacillati</taxon>
        <taxon>Bacillota</taxon>
        <taxon>Clostridia</taxon>
        <taxon>Eubacteriales</taxon>
        <taxon>Oscillospiraceae</taxon>
        <taxon>Faecalibacterium</taxon>
    </lineage>
</organism>
<dbReference type="Gene3D" id="3.40.630.190">
    <property type="entry name" value="LCP protein"/>
    <property type="match status" value="1"/>
</dbReference>
<dbReference type="NCBIfam" id="TIGR00350">
    <property type="entry name" value="lytR_cpsA_psr"/>
    <property type="match status" value="1"/>
</dbReference>
<dbReference type="EMBL" id="DXBJ01000040">
    <property type="protein sequence ID" value="HIZ58067.1"/>
    <property type="molecule type" value="Genomic_DNA"/>
</dbReference>
<evidence type="ECO:0000256" key="2">
    <source>
        <dbReference type="SAM" id="Phobius"/>
    </source>
</evidence>
<comment type="similarity">
    <text evidence="1">Belongs to the LytR/CpsA/Psr (LCP) family.</text>
</comment>
<accession>A0A9D2FGK5</accession>
<reference evidence="4" key="2">
    <citation type="submission" date="2021-04" db="EMBL/GenBank/DDBJ databases">
        <authorList>
            <person name="Gilroy R."/>
        </authorList>
    </citation>
    <scope>NUCLEOTIDE SEQUENCE</scope>
    <source>
        <strain evidence="4">ChiBcec16-3735</strain>
    </source>
</reference>
<dbReference type="Proteomes" id="UP000824065">
    <property type="component" value="Unassembled WGS sequence"/>
</dbReference>
<keyword evidence="2" id="KW-0472">Membrane</keyword>
<feature type="transmembrane region" description="Helical" evidence="2">
    <location>
        <begin position="20"/>
        <end position="41"/>
    </location>
</feature>
<dbReference type="PANTHER" id="PTHR33392:SF6">
    <property type="entry name" value="POLYISOPRENYL-TEICHOIC ACID--PEPTIDOGLYCAN TEICHOIC ACID TRANSFERASE TAGU"/>
    <property type="match status" value="1"/>
</dbReference>
<protein>
    <submittedName>
        <fullName evidence="4">LCP family protein</fullName>
    </submittedName>
</protein>
<keyword evidence="2" id="KW-1133">Transmembrane helix</keyword>
<sequence>MRHHHHRADYHHSRVHRRDAARAAAAAALLALVLLAALFGISRWERQAYAPGGGGTAAASRGQPDITWNGTVYTPKQQVEAYLLMGIDVTGPVTSRPGNYNGGQADAQFLLVLDNEAQTWQMLRLNRDSMVDVPVLDLRGDVIGYERQQLALAHAYGDGTNNSCRNTVDAVSRLLGGAPIDGYAALNMDGIALFNDAIGGVTVTITSDFTAVDPTLVEGETITLNGQQAFEFVRTRKDVDDQTNLARMERQRIYLEAMKPQLLALSNEEVVRVMDAVNDYLVTNIGSQTVLDLAEKLRNYQGLPELTIDGTNTIEGEHVAYILDEDSLQQMILQLFYQEKTT</sequence>
<reference evidence="4" key="1">
    <citation type="journal article" date="2021" name="PeerJ">
        <title>Extensive microbial diversity within the chicken gut microbiome revealed by metagenomics and culture.</title>
        <authorList>
            <person name="Gilroy R."/>
            <person name="Ravi A."/>
            <person name="Getino M."/>
            <person name="Pursley I."/>
            <person name="Horton D.L."/>
            <person name="Alikhan N.F."/>
            <person name="Baker D."/>
            <person name="Gharbi K."/>
            <person name="Hall N."/>
            <person name="Watson M."/>
            <person name="Adriaenssens E.M."/>
            <person name="Foster-Nyarko E."/>
            <person name="Jarju S."/>
            <person name="Secka A."/>
            <person name="Antonio M."/>
            <person name="Oren A."/>
            <person name="Chaudhuri R.R."/>
            <person name="La Ragione R."/>
            <person name="Hildebrand F."/>
            <person name="Pallen M.J."/>
        </authorList>
    </citation>
    <scope>NUCLEOTIDE SEQUENCE</scope>
    <source>
        <strain evidence="4">ChiBcec16-3735</strain>
    </source>
</reference>
<name>A0A9D2FGK5_9FIRM</name>
<dbReference type="AlphaFoldDB" id="A0A9D2FGK5"/>
<keyword evidence="2" id="KW-0812">Transmembrane</keyword>